<dbReference type="InterPro" id="IPR029044">
    <property type="entry name" value="Nucleotide-diphossugar_trans"/>
</dbReference>
<protein>
    <submittedName>
        <fullName evidence="4">NTP transferase domain-containing protein</fullName>
    </submittedName>
</protein>
<name>A0AAU2VXP7_9ACTN</name>
<dbReference type="Gene3D" id="3.90.550.10">
    <property type="entry name" value="Spore Coat Polysaccharide Biosynthesis Protein SpsA, Chain A"/>
    <property type="match status" value="1"/>
</dbReference>
<sequence>MKRPSTTAVPPVVIAAGGLGTRVGSWSPYLPKELRPVCGRPGLAHIVDEVAAIGSDRAVVVHHPYYTPLIDWTRQVLAPGALARYRSLTNQLPAQPRAADHLQVDFIAQRGRYADVTSVLNGSEHLRTGEFYVVFADNVDPTHTALSTLVAATPSAVPAVLAAPFDVGAASSHGVIVCAGEGPLKRMVGLVEKPDRDETIRLEAECGIANLRLLQGRMRVTSRLLRYLSAVAQSTISEPRFSLALASYARTHRVDVVTNTQPLTDLGLPSPARALAPDR</sequence>
<evidence type="ECO:0000313" key="4">
    <source>
        <dbReference type="EMBL" id="WTW71688.1"/>
    </source>
</evidence>
<dbReference type="EMBL" id="CP108313">
    <property type="protein sequence ID" value="WTW71688.1"/>
    <property type="molecule type" value="Genomic_DNA"/>
</dbReference>
<dbReference type="PANTHER" id="PTHR43197">
    <property type="entry name" value="UTP--GLUCOSE-1-PHOSPHATE URIDYLYLTRANSFERASE"/>
    <property type="match status" value="1"/>
</dbReference>
<dbReference type="GO" id="GO:0003983">
    <property type="term" value="F:UTP:glucose-1-phosphate uridylyltransferase activity"/>
    <property type="evidence" value="ECO:0007669"/>
    <property type="project" value="InterPro"/>
</dbReference>
<gene>
    <name evidence="4" type="ORF">OG398_27240</name>
</gene>
<proteinExistence type="predicted"/>
<feature type="domain" description="MobA-like NTP transferase" evidence="3">
    <location>
        <begin position="12"/>
        <end position="160"/>
    </location>
</feature>
<dbReference type="AlphaFoldDB" id="A0AAU2VXP7"/>
<dbReference type="InterPro" id="IPR025877">
    <property type="entry name" value="MobA-like_NTP_Trfase"/>
</dbReference>
<evidence type="ECO:0000259" key="3">
    <source>
        <dbReference type="Pfam" id="PF12804"/>
    </source>
</evidence>
<evidence type="ECO:0000256" key="2">
    <source>
        <dbReference type="ARBA" id="ARBA00022695"/>
    </source>
</evidence>
<dbReference type="GO" id="GO:0006011">
    <property type="term" value="P:UDP-alpha-D-glucose metabolic process"/>
    <property type="evidence" value="ECO:0007669"/>
    <property type="project" value="InterPro"/>
</dbReference>
<dbReference type="SUPFAM" id="SSF53448">
    <property type="entry name" value="Nucleotide-diphospho-sugar transferases"/>
    <property type="match status" value="1"/>
</dbReference>
<keyword evidence="1 4" id="KW-0808">Transferase</keyword>
<keyword evidence="2" id="KW-0548">Nucleotidyltransferase</keyword>
<dbReference type="Pfam" id="PF12804">
    <property type="entry name" value="NTP_transf_3"/>
    <property type="match status" value="1"/>
</dbReference>
<organism evidence="4">
    <name type="scientific">Streptomyces sp. NBC_00008</name>
    <dbReference type="NCBI Taxonomy" id="2903610"/>
    <lineage>
        <taxon>Bacteria</taxon>
        <taxon>Bacillati</taxon>
        <taxon>Actinomycetota</taxon>
        <taxon>Actinomycetes</taxon>
        <taxon>Kitasatosporales</taxon>
        <taxon>Streptomycetaceae</taxon>
        <taxon>Streptomyces</taxon>
    </lineage>
</organism>
<dbReference type="InterPro" id="IPR005771">
    <property type="entry name" value="GalU_uridylyltTrfase_bac/arc"/>
</dbReference>
<accession>A0AAU2VXP7</accession>
<reference evidence="4" key="1">
    <citation type="submission" date="2022-10" db="EMBL/GenBank/DDBJ databases">
        <title>The complete genomes of actinobacterial strains from the NBC collection.</title>
        <authorList>
            <person name="Joergensen T.S."/>
            <person name="Alvarez Arevalo M."/>
            <person name="Sterndorff E.B."/>
            <person name="Faurdal D."/>
            <person name="Vuksanovic O."/>
            <person name="Mourched A.-S."/>
            <person name="Charusanti P."/>
            <person name="Shaw S."/>
            <person name="Blin K."/>
            <person name="Weber T."/>
        </authorList>
    </citation>
    <scope>NUCLEOTIDE SEQUENCE</scope>
    <source>
        <strain evidence="4">NBC_00008</strain>
    </source>
</reference>
<dbReference type="PANTHER" id="PTHR43197:SF1">
    <property type="entry name" value="UTP--GLUCOSE-1-PHOSPHATE URIDYLYLTRANSFERASE"/>
    <property type="match status" value="1"/>
</dbReference>
<evidence type="ECO:0000256" key="1">
    <source>
        <dbReference type="ARBA" id="ARBA00022679"/>
    </source>
</evidence>